<sequence length="89" mass="10063">MRSDKNADVPGAPVCDVGQPLRAEPGQARLDRGKAEHVFRMGGREAEDGRPTDALACEMYWTNVELSFRCYSHYAFNWRLSFTGGRRAR</sequence>
<dbReference type="AlphaFoldDB" id="A0A5A5TEM8"/>
<proteinExistence type="predicted"/>
<evidence type="ECO:0000313" key="3">
    <source>
        <dbReference type="Proteomes" id="UP000322530"/>
    </source>
</evidence>
<name>A0A5A5TEM8_9CHLR</name>
<keyword evidence="3" id="KW-1185">Reference proteome</keyword>
<reference evidence="2 3" key="1">
    <citation type="submission" date="2019-01" db="EMBL/GenBank/DDBJ databases">
        <title>Draft genome sequence of Dictyobacter sp. Uno17.</title>
        <authorList>
            <person name="Wang C.M."/>
            <person name="Zheng Y."/>
            <person name="Sakai Y."/>
            <person name="Abe K."/>
            <person name="Yokota A."/>
            <person name="Yabe S."/>
        </authorList>
    </citation>
    <scope>NUCLEOTIDE SEQUENCE [LARGE SCALE GENOMIC DNA]</scope>
    <source>
        <strain evidence="2 3">Uno17</strain>
    </source>
</reference>
<gene>
    <name evidence="2" type="ORF">KDI_33510</name>
</gene>
<accession>A0A5A5TEM8</accession>
<protein>
    <submittedName>
        <fullName evidence="2">Uncharacterized protein</fullName>
    </submittedName>
</protein>
<comment type="caution">
    <text evidence="2">The sequence shown here is derived from an EMBL/GenBank/DDBJ whole genome shotgun (WGS) entry which is preliminary data.</text>
</comment>
<evidence type="ECO:0000313" key="2">
    <source>
        <dbReference type="EMBL" id="GCF09787.1"/>
    </source>
</evidence>
<dbReference type="Proteomes" id="UP000322530">
    <property type="component" value="Unassembled WGS sequence"/>
</dbReference>
<dbReference type="EMBL" id="BIXY01000051">
    <property type="protein sequence ID" value="GCF09787.1"/>
    <property type="molecule type" value="Genomic_DNA"/>
</dbReference>
<evidence type="ECO:0000256" key="1">
    <source>
        <dbReference type="SAM" id="MobiDB-lite"/>
    </source>
</evidence>
<feature type="region of interest" description="Disordered" evidence="1">
    <location>
        <begin position="1"/>
        <end position="20"/>
    </location>
</feature>
<organism evidence="2 3">
    <name type="scientific">Dictyobacter arantiisoli</name>
    <dbReference type="NCBI Taxonomy" id="2014874"/>
    <lineage>
        <taxon>Bacteria</taxon>
        <taxon>Bacillati</taxon>
        <taxon>Chloroflexota</taxon>
        <taxon>Ktedonobacteria</taxon>
        <taxon>Ktedonobacterales</taxon>
        <taxon>Dictyobacteraceae</taxon>
        <taxon>Dictyobacter</taxon>
    </lineage>
</organism>